<sequence>MTEKDHDLWLTGDAASDRLLSTDANALLLGMTLDQQVPMEKAFSGPAVIAQRMGGTLDVAKIAAMETEEFVALCSEKPAIHRFPGSMGKRVQQVCRALVDDYDGDAENIWAGVDDGAEVLKRLKALPGFGDQKAKIFLALLGKQWGITPNGWQRAAGDYGKDGFRSVADITDNSSLQKVRETKKQVKAAAKKAAADKAAQA</sequence>
<dbReference type="InterPro" id="IPR003265">
    <property type="entry name" value="HhH-GPD_domain"/>
</dbReference>
<gene>
    <name evidence="2" type="ORF">CGZ94_16690</name>
</gene>
<dbReference type="Proteomes" id="UP000215896">
    <property type="component" value="Unassembled WGS sequence"/>
</dbReference>
<comment type="caution">
    <text evidence="2">The sequence shown here is derived from an EMBL/GenBank/DDBJ whole genome shotgun (WGS) entry which is preliminary data.</text>
</comment>
<dbReference type="RefSeq" id="WP_094406314.1">
    <property type="nucleotide sequence ID" value="NZ_NMVO01000016.1"/>
</dbReference>
<evidence type="ECO:0000313" key="3">
    <source>
        <dbReference type="Proteomes" id="UP000215896"/>
    </source>
</evidence>
<dbReference type="AlphaFoldDB" id="A0A255GCJ7"/>
<dbReference type="GO" id="GO:0003824">
    <property type="term" value="F:catalytic activity"/>
    <property type="evidence" value="ECO:0007669"/>
    <property type="project" value="InterPro"/>
</dbReference>
<feature type="domain" description="HhH-GPD" evidence="1">
    <location>
        <begin position="31"/>
        <end position="185"/>
    </location>
</feature>
<organism evidence="2 3">
    <name type="scientific">Enemella evansiae</name>
    <dbReference type="NCBI Taxonomy" id="2016499"/>
    <lineage>
        <taxon>Bacteria</taxon>
        <taxon>Bacillati</taxon>
        <taxon>Actinomycetota</taxon>
        <taxon>Actinomycetes</taxon>
        <taxon>Propionibacteriales</taxon>
        <taxon>Propionibacteriaceae</taxon>
        <taxon>Enemella</taxon>
    </lineage>
</organism>
<accession>A0A255GCJ7</accession>
<dbReference type="SUPFAM" id="SSF48150">
    <property type="entry name" value="DNA-glycosylase"/>
    <property type="match status" value="1"/>
</dbReference>
<dbReference type="Pfam" id="PF00730">
    <property type="entry name" value="HhH-GPD"/>
    <property type="match status" value="1"/>
</dbReference>
<protein>
    <submittedName>
        <fullName evidence="2">Fe-S cluster assembly protein HesB</fullName>
    </submittedName>
</protein>
<name>A0A255GCJ7_9ACTN</name>
<dbReference type="InterPro" id="IPR017658">
    <property type="entry name" value="HhH-GPD_base_excis"/>
</dbReference>
<evidence type="ECO:0000313" key="2">
    <source>
        <dbReference type="EMBL" id="OYO10634.1"/>
    </source>
</evidence>
<evidence type="ECO:0000259" key="1">
    <source>
        <dbReference type="Pfam" id="PF00730"/>
    </source>
</evidence>
<dbReference type="EMBL" id="NMVO01000016">
    <property type="protein sequence ID" value="OYO10634.1"/>
    <property type="molecule type" value="Genomic_DNA"/>
</dbReference>
<proteinExistence type="predicted"/>
<reference evidence="2 3" key="1">
    <citation type="submission" date="2017-07" db="EMBL/GenBank/DDBJ databases">
        <title>Draft whole genome sequences of clinical Proprionibacteriaceae strains.</title>
        <authorList>
            <person name="Bernier A.-M."/>
            <person name="Bernard K."/>
            <person name="Domingo M.-C."/>
        </authorList>
    </citation>
    <scope>NUCLEOTIDE SEQUENCE [LARGE SCALE GENOMIC DNA]</scope>
    <source>
        <strain evidence="2 3">NML 030167</strain>
    </source>
</reference>
<keyword evidence="3" id="KW-1185">Reference proteome</keyword>
<dbReference type="OrthoDB" id="1492580at2"/>
<dbReference type="InterPro" id="IPR011257">
    <property type="entry name" value="DNA_glycosylase"/>
</dbReference>
<dbReference type="GO" id="GO:0006284">
    <property type="term" value="P:base-excision repair"/>
    <property type="evidence" value="ECO:0007669"/>
    <property type="project" value="InterPro"/>
</dbReference>
<dbReference type="NCBIfam" id="TIGR03252">
    <property type="entry name" value="HhH-GPD-type base excision DNA repair protein"/>
    <property type="match status" value="1"/>
</dbReference>